<dbReference type="Pfam" id="PF25030">
    <property type="entry name" value="M-HEAT_ATR"/>
    <property type="match status" value="1"/>
</dbReference>
<evidence type="ECO:0000256" key="3">
    <source>
        <dbReference type="ARBA" id="ARBA00012513"/>
    </source>
</evidence>
<dbReference type="PROSITE" id="PS51190">
    <property type="entry name" value="FATC"/>
    <property type="match status" value="1"/>
</dbReference>
<evidence type="ECO:0000256" key="8">
    <source>
        <dbReference type="ARBA" id="ARBA00022777"/>
    </source>
</evidence>
<dbReference type="InterPro" id="IPR000403">
    <property type="entry name" value="PI3/4_kinase_cat_dom"/>
</dbReference>
<evidence type="ECO:0000256" key="2">
    <source>
        <dbReference type="ARBA" id="ARBA00010769"/>
    </source>
</evidence>
<keyword evidence="11" id="KW-0539">Nucleus</keyword>
<evidence type="ECO:0000256" key="5">
    <source>
        <dbReference type="ARBA" id="ARBA00022679"/>
    </source>
</evidence>
<dbReference type="GO" id="GO:0005634">
    <property type="term" value="C:nucleus"/>
    <property type="evidence" value="ECO:0007669"/>
    <property type="project" value="UniProtKB-SubCell"/>
</dbReference>
<keyword evidence="4" id="KW-0723">Serine/threonine-protein kinase</keyword>
<dbReference type="PANTHER" id="PTHR11139">
    <property type="entry name" value="ATAXIA TELANGIECTASIA MUTATED ATM -RELATED"/>
    <property type="match status" value="1"/>
</dbReference>
<reference evidence="16 17" key="1">
    <citation type="journal article" date="2019" name="J. Hered.">
        <title>An Improved Genome Assembly for Drosophila navojoa, the Basal Species in the mojavensis Cluster.</title>
        <authorList>
            <person name="Vanderlinde T."/>
            <person name="Dupim E.G."/>
            <person name="Nazario-Yepiz N.O."/>
            <person name="Carvalho A.B."/>
        </authorList>
    </citation>
    <scope>NUCLEOTIDE SEQUENCE [LARGE SCALE GENOMIC DNA]</scope>
    <source>
        <strain evidence="16">Navoj_Jal97</strain>
        <tissue evidence="16">Whole organism</tissue>
    </source>
</reference>
<dbReference type="STRING" id="7232.A0A484BP06"/>
<dbReference type="SMART" id="SM01343">
    <property type="entry name" value="FATC"/>
    <property type="match status" value="1"/>
</dbReference>
<dbReference type="Pfam" id="PF02259">
    <property type="entry name" value="FAT"/>
    <property type="match status" value="1"/>
</dbReference>
<keyword evidence="5" id="KW-0808">Transferase</keyword>
<dbReference type="InterPro" id="IPR011009">
    <property type="entry name" value="Kinase-like_dom_sf"/>
</dbReference>
<sequence>MSGRRKDMWKLLYNLVNRNQNNLSAVYNVVDDILCQDPSLISCSSGIELKNEFQDVFLLWLLNKLSVCLSECTDEGQCLKNVQLQQKLLLSCWRNHPKLFGRLVEAYGEALQQLYDKMSAFDYTSPDKNCKELRTLHLHIFRCDSSVLQEFDDQCAFQVIKMQLDKSDAYAKYLLLVLQQAHHIGHATHTDQFDESLHQALLTLKECNMDTKLTCLSYCHSVLKAHTTISWANSAAVAHYAALTLRALVLMWSLVDRWKDNCMTHAQLERLVTHTEQLLLVFSRQKMSNPDCLELSCQMLHEVLFQPASSWRCRLLQALCDYMQEQLKEASSVLPPHTCQLLFRQWRGNPEPLLSLLAAVAAKQPAIRDKMSLMLSQSLARLLAPPTTEKLPELLGVLRGLKHMEQLLLIANQQELVAASDEALNAELLAQLPQHHELALHTEGNCNWNVMSAQLLEDSMCVACPEFMEICALLLHCTCLRLQLKPHTQQQLLCVLQRALQSSDQEKKTQSLLALATLRLEIPSSAHTQLQSFFAQKCLTLLNAEQADIVQLLCEHLPQLYVAGYIKSGHLQQMLPKLKPTEDGNTLAAVLRLLLCTQQPETAHVFKAENGKIILCCSKCEELPATLPGLYLGMCKPSTAVAKSFSSSSLNVFGEAMLFKSKCAYITHHLDLIHLEPSVCLSLLRNAPDLQALNERSFERLVPVLAAQSPDFMQELASLVLGWIVNMLAKPLEAQSEAQQQKLLRLIVCAAHPKIDELWLFHWFKMTFFFLMHTRSLVAQEAVLAACQLCARHDLQPLTLWNWYKRDALGLVVHLALQAYLMQGVRLTHSLRALTRMLGYSCVQEFTCKYHRLMTALILPYCIKEPRCKGVFVLIAKQVHKPIAALFSTSFLRLYAHVHLSEPPELANRCIELVTSCTQSTVQELMNADVKQTVAELLIYFNRNPTFVMHSFQSLLQLSGGSENLSTQATNAQFSTFIAERILGVITYFESCLSEPSFEKSLKEETLYSLGQILRFVGPQHVTQFRFKIIAMLSFVHTLKEPNLQRICLKIWHIFLHVVNIQELGPSLGRIVANLQPLLAYSVEQVNELYEFVILRNASMLGSYIQDLYFLERLEHVSTPIRECIKRHTAHLCLGGPEADEEEAPLLDQLRFLHKQITNECLQVRVYGLEHLAELFGRRRAQLNHIILHKLPMEPLMEQIVNILMSGSQHDDRSLQLASAKCLGVLGAIDASYLPSNYNYASSQQLPLSVLTDDFTVLALTALCRGYQFQQKTKHVDSFSLAIQETLAVCGIVPKEQKKLQLWQSLPVRMREIMEPLLNSCYTCSQRPNTLTQHPLFGSHYTHNSYELWAFLWASRLIDYVQSADTRHLLSSYKPCIRSDSNMLSTFYPYILLHALLECKAEQRVRIEEEFQTVLQANEELSKQVAIPAKTAFDPTATNRNAGGYKLFQSMKYRASSKPTNDDPLDGSSAEDQSRLAGKLCAELLDFLQRWLREWQRQHGLSMAGKPPQDVDSNYGAIYEFVQRIDKLRVARASYNCGEYARALRYLEAYIDGDKTARLLEQFTFLVELYGRLMDTDSVEGAVQTRSCDMSVTQEILVNRLVERQQDMITCYEQLLSSTEQLQPEHIRAIIDAYLRMDTPKTALLIADGLSQRLADQQTEHYFSECKAELLWRLGSYDELEELQLQRQQQSRCKPNWHAQCAQACLALRQPMTTKVEFDSLLDSMRCSVLDQLRSCSALQQHSYAHAYDDVLKLHMLHELQCSQQLVEQLSALQQEETEQQQAELMRNYFADWQSRLQILQPQLRVLEPIYSFRRNLLAELKRRLSDRAPLQAQLRTQLAQLWLNSAQINRNAGQLQRAHLYLMKAAEYKPSRLFLERAKLLWQKGDQVQAMNFLEEQLSAIGQQCEGNVKQLSGEQRQLYFEGKYLQATYNADSMNLCADAILKYFQEAIAVHHKSERCFVQLAQFLEKMREARATGTANTPTREDEELLLQIMVNYAKSLRYGSDHVYQSMPRLISLWLDTAAIAPAAASSTHAELVRKMNDLLNNCCTALSTGMFYTAYSQMLSRLCHPSVEVFAVLRTVIIMLIREYPQQSLWMLLPHFKSAAVNRVKRCNSILTDERLQNAEFQRLLSDFNTLTDRLICVTNKEVTLDRSYKLSDLDKRLTQLCGQANFSNIMLPFEKYMQPTFNISSAQDSTPSTSPGSSKLSTSNWFPYKHIYITGFQEKVLVLRSAARPKKLTIRCSDGQDYDIMVKPKDDLRKDARLMEFNGLMKRYLHQDARARQRRLHIRTYAVLPFNEECGLLEWLPNLNSYRSICIALYMQRGQVMSGRQLQQLALPQTESIERKRAVFLNQLLPAHPPVFQEWLLQRFTTPHSWYEARNSYIRTVAVMSMVGYILGLGDRHGENILFDERNGDAVHVDFNCLFNQGEAFAYPEVVPFRLTQNMITAMGPLGVEGSFRKCCEITLRLLKQETKTLMSMLRPFVYDLGVQSRLTASTSNRNKNGAELTDPKVTNDVQRIAERLQGHVKRQQANSIPLSTEGQVNFLINEATKVDNLAAMYIGWGAFL</sequence>
<evidence type="ECO:0000256" key="4">
    <source>
        <dbReference type="ARBA" id="ARBA00022527"/>
    </source>
</evidence>
<keyword evidence="10" id="KW-0234">DNA repair</keyword>
<dbReference type="GO" id="GO:0004674">
    <property type="term" value="F:protein serine/threonine kinase activity"/>
    <property type="evidence" value="ECO:0007669"/>
    <property type="project" value="UniProtKB-KW"/>
</dbReference>
<evidence type="ECO:0000259" key="13">
    <source>
        <dbReference type="PROSITE" id="PS50290"/>
    </source>
</evidence>
<dbReference type="InterPro" id="IPR016024">
    <property type="entry name" value="ARM-type_fold"/>
</dbReference>
<dbReference type="Proteomes" id="UP000295192">
    <property type="component" value="Unassembled WGS sequence"/>
</dbReference>
<dbReference type="Pfam" id="PF23593">
    <property type="entry name" value="HEAT_ATR"/>
    <property type="match status" value="1"/>
</dbReference>
<feature type="domain" description="PI3K/PI4K catalytic" evidence="13">
    <location>
        <begin position="2224"/>
        <end position="2530"/>
    </location>
</feature>
<evidence type="ECO:0000313" key="16">
    <source>
        <dbReference type="EMBL" id="TDG49942.1"/>
    </source>
</evidence>
<dbReference type="Gene3D" id="3.30.1010.10">
    <property type="entry name" value="Phosphatidylinositol 3-kinase Catalytic Subunit, Chain A, domain 4"/>
    <property type="match status" value="1"/>
</dbReference>
<evidence type="ECO:0000256" key="10">
    <source>
        <dbReference type="ARBA" id="ARBA00023204"/>
    </source>
</evidence>
<feature type="domain" description="FAT" evidence="14">
    <location>
        <begin position="1529"/>
        <end position="2105"/>
    </location>
</feature>
<dbReference type="GO" id="GO:0000077">
    <property type="term" value="P:DNA damage checkpoint signaling"/>
    <property type="evidence" value="ECO:0007669"/>
    <property type="project" value="TreeGrafter"/>
</dbReference>
<evidence type="ECO:0000256" key="7">
    <source>
        <dbReference type="ARBA" id="ARBA00022763"/>
    </source>
</evidence>
<dbReference type="SUPFAM" id="SSF48371">
    <property type="entry name" value="ARM repeat"/>
    <property type="match status" value="1"/>
</dbReference>
<dbReference type="InterPro" id="IPR036940">
    <property type="entry name" value="PI3/4_kinase_cat_sf"/>
</dbReference>
<dbReference type="InterPro" id="IPR003151">
    <property type="entry name" value="PIK-rel_kinase_FAT"/>
</dbReference>
<dbReference type="Gene3D" id="1.10.1070.11">
    <property type="entry name" value="Phosphatidylinositol 3-/4-kinase, catalytic domain"/>
    <property type="match status" value="1"/>
</dbReference>
<keyword evidence="17" id="KW-1185">Reference proteome</keyword>
<dbReference type="GO" id="GO:0005524">
    <property type="term" value="F:ATP binding"/>
    <property type="evidence" value="ECO:0007669"/>
    <property type="project" value="UniProtKB-KW"/>
</dbReference>
<dbReference type="CDD" id="cd00892">
    <property type="entry name" value="PIKKc_ATR"/>
    <property type="match status" value="1"/>
</dbReference>
<evidence type="ECO:0000256" key="11">
    <source>
        <dbReference type="ARBA" id="ARBA00023242"/>
    </source>
</evidence>
<dbReference type="GO" id="GO:0000723">
    <property type="term" value="P:telomere maintenance"/>
    <property type="evidence" value="ECO:0007669"/>
    <property type="project" value="TreeGrafter"/>
</dbReference>
<keyword evidence="7" id="KW-0227">DNA damage</keyword>
<evidence type="ECO:0000313" key="17">
    <source>
        <dbReference type="Proteomes" id="UP000295192"/>
    </source>
</evidence>
<keyword evidence="8" id="KW-0418">Kinase</keyword>
<dbReference type="PROSITE" id="PS50290">
    <property type="entry name" value="PI3_4_KINASE_3"/>
    <property type="match status" value="1"/>
</dbReference>
<dbReference type="EC" id="2.7.11.1" evidence="3"/>
<dbReference type="PROSITE" id="PS00916">
    <property type="entry name" value="PI3_4_KINASE_2"/>
    <property type="match status" value="1"/>
</dbReference>
<dbReference type="InterPro" id="IPR056802">
    <property type="entry name" value="ATR-like_M-HEAT"/>
</dbReference>
<protein>
    <recommendedName>
        <fullName evidence="12">Serine/threonine-protein kinase ATR</fullName>
        <ecNumber evidence="3">2.7.11.1</ecNumber>
    </recommendedName>
</protein>
<comment type="subcellular location">
    <subcellularLocation>
        <location evidence="1">Nucleus</location>
    </subcellularLocation>
</comment>
<feature type="domain" description="FATC" evidence="15">
    <location>
        <begin position="2537"/>
        <end position="2569"/>
    </location>
</feature>
<dbReference type="OrthoDB" id="381190at2759"/>
<evidence type="ECO:0000256" key="1">
    <source>
        <dbReference type="ARBA" id="ARBA00004123"/>
    </source>
</evidence>
<accession>A0A484BP06</accession>
<dbReference type="Pfam" id="PF08064">
    <property type="entry name" value="UME"/>
    <property type="match status" value="1"/>
</dbReference>
<evidence type="ECO:0000256" key="12">
    <source>
        <dbReference type="ARBA" id="ARBA00024420"/>
    </source>
</evidence>
<dbReference type="Pfam" id="PF02260">
    <property type="entry name" value="FATC"/>
    <property type="match status" value="1"/>
</dbReference>
<keyword evidence="6" id="KW-0547">Nucleotide-binding</keyword>
<dbReference type="InterPro" id="IPR003152">
    <property type="entry name" value="FATC_dom"/>
</dbReference>
<dbReference type="OMA" id="YTVYSQM"/>
<proteinExistence type="inferred from homology"/>
<gene>
    <name evidence="16" type="ORF">AWZ03_003718</name>
</gene>
<dbReference type="GO" id="GO:0005694">
    <property type="term" value="C:chromosome"/>
    <property type="evidence" value="ECO:0007669"/>
    <property type="project" value="TreeGrafter"/>
</dbReference>
<dbReference type="PANTHER" id="PTHR11139:SF69">
    <property type="entry name" value="SERINE_THREONINE-PROTEIN KINASE ATR"/>
    <property type="match status" value="1"/>
</dbReference>
<dbReference type="EMBL" id="LSRL02000019">
    <property type="protein sequence ID" value="TDG49942.1"/>
    <property type="molecule type" value="Genomic_DNA"/>
</dbReference>
<dbReference type="PROSITE" id="PS51189">
    <property type="entry name" value="FAT"/>
    <property type="match status" value="1"/>
</dbReference>
<comment type="caution">
    <text evidence="16">The sequence shown here is derived from an EMBL/GenBank/DDBJ whole genome shotgun (WGS) entry which is preliminary data.</text>
</comment>
<evidence type="ECO:0000259" key="15">
    <source>
        <dbReference type="PROSITE" id="PS51190"/>
    </source>
</evidence>
<evidence type="ECO:0000256" key="6">
    <source>
        <dbReference type="ARBA" id="ARBA00022741"/>
    </source>
</evidence>
<organism evidence="16 17">
    <name type="scientific">Drosophila navojoa</name>
    <name type="common">Fruit fly</name>
    <dbReference type="NCBI Taxonomy" id="7232"/>
    <lineage>
        <taxon>Eukaryota</taxon>
        <taxon>Metazoa</taxon>
        <taxon>Ecdysozoa</taxon>
        <taxon>Arthropoda</taxon>
        <taxon>Hexapoda</taxon>
        <taxon>Insecta</taxon>
        <taxon>Pterygota</taxon>
        <taxon>Neoptera</taxon>
        <taxon>Endopterygota</taxon>
        <taxon>Diptera</taxon>
        <taxon>Brachycera</taxon>
        <taxon>Muscomorpha</taxon>
        <taxon>Ephydroidea</taxon>
        <taxon>Drosophilidae</taxon>
        <taxon>Drosophila</taxon>
    </lineage>
</organism>
<evidence type="ECO:0000256" key="9">
    <source>
        <dbReference type="ARBA" id="ARBA00022840"/>
    </source>
</evidence>
<dbReference type="SMART" id="SM00802">
    <property type="entry name" value="UME"/>
    <property type="match status" value="1"/>
</dbReference>
<dbReference type="InterPro" id="IPR018936">
    <property type="entry name" value="PI3/4_kinase_CS"/>
</dbReference>
<keyword evidence="9" id="KW-0067">ATP-binding</keyword>
<comment type="similarity">
    <text evidence="2">Belongs to the PI3/PI4-kinase family. ATM subfamily.</text>
</comment>
<evidence type="ECO:0000259" key="14">
    <source>
        <dbReference type="PROSITE" id="PS51189"/>
    </source>
</evidence>
<dbReference type="SMART" id="SM00146">
    <property type="entry name" value="PI3Kc"/>
    <property type="match status" value="1"/>
</dbReference>
<dbReference type="Pfam" id="PF00454">
    <property type="entry name" value="PI3_PI4_kinase"/>
    <property type="match status" value="1"/>
</dbReference>
<dbReference type="InterPro" id="IPR050517">
    <property type="entry name" value="DDR_Repair_Kinase"/>
</dbReference>
<dbReference type="GO" id="GO:0006281">
    <property type="term" value="P:DNA repair"/>
    <property type="evidence" value="ECO:0007669"/>
    <property type="project" value="UniProtKB-KW"/>
</dbReference>
<dbReference type="InterPro" id="IPR057564">
    <property type="entry name" value="HEAT_ATR"/>
</dbReference>
<dbReference type="InterPro" id="IPR012993">
    <property type="entry name" value="UME"/>
</dbReference>
<name>A0A484BP06_DRONA</name>
<dbReference type="InterPro" id="IPR014009">
    <property type="entry name" value="PIK_FAT"/>
</dbReference>
<dbReference type="SUPFAM" id="SSF56112">
    <property type="entry name" value="Protein kinase-like (PK-like)"/>
    <property type="match status" value="1"/>
</dbReference>